<dbReference type="EMBL" id="CAFBON010000054">
    <property type="protein sequence ID" value="CAB4983459.1"/>
    <property type="molecule type" value="Genomic_DNA"/>
</dbReference>
<accession>A0A6J7MYL0</accession>
<evidence type="ECO:0000313" key="1">
    <source>
        <dbReference type="EMBL" id="CAB4983459.1"/>
    </source>
</evidence>
<sequence length="137" mass="15159">MNAPVAGSLYQRVEHRVPEPNLPCCLGDIDPIDAGAVPYGIPVHRANPKHHPVYSADHRVRRPVYQSLDPIRCRECHVVTQPSGATAGVLGCAAVLRLETNEFIEVLRDGRTDELLHQATNWSIRLRIVLRCLPASS</sequence>
<gene>
    <name evidence="1" type="ORF">UFOPK3954_00671</name>
</gene>
<reference evidence="1" key="1">
    <citation type="submission" date="2020-05" db="EMBL/GenBank/DDBJ databases">
        <authorList>
            <person name="Chiriac C."/>
            <person name="Salcher M."/>
            <person name="Ghai R."/>
            <person name="Kavagutti S V."/>
        </authorList>
    </citation>
    <scope>NUCLEOTIDE SEQUENCE</scope>
</reference>
<proteinExistence type="predicted"/>
<name>A0A6J7MYL0_9ZZZZ</name>
<protein>
    <submittedName>
        <fullName evidence="1">Unannotated protein</fullName>
    </submittedName>
</protein>
<organism evidence="1">
    <name type="scientific">freshwater metagenome</name>
    <dbReference type="NCBI Taxonomy" id="449393"/>
    <lineage>
        <taxon>unclassified sequences</taxon>
        <taxon>metagenomes</taxon>
        <taxon>ecological metagenomes</taxon>
    </lineage>
</organism>
<dbReference type="AlphaFoldDB" id="A0A6J7MYL0"/>